<gene>
    <name evidence="3" type="ORF">H9651_11940</name>
</gene>
<evidence type="ECO:0000313" key="4">
    <source>
        <dbReference type="Proteomes" id="UP000648352"/>
    </source>
</evidence>
<proteinExistence type="predicted"/>
<feature type="region of interest" description="Disordered" evidence="1">
    <location>
        <begin position="23"/>
        <end position="65"/>
    </location>
</feature>
<protein>
    <recommendedName>
        <fullName evidence="5">Lipoprotein</fullName>
    </recommendedName>
</protein>
<feature type="compositionally biased region" description="Low complexity" evidence="1">
    <location>
        <begin position="23"/>
        <end position="35"/>
    </location>
</feature>
<evidence type="ECO:0008006" key="5">
    <source>
        <dbReference type="Google" id="ProtNLM"/>
    </source>
</evidence>
<feature type="compositionally biased region" description="Polar residues" evidence="1">
    <location>
        <begin position="54"/>
        <end position="65"/>
    </location>
</feature>
<dbReference type="EMBL" id="JACSQP010000007">
    <property type="protein sequence ID" value="MBD7958355.1"/>
    <property type="molecule type" value="Genomic_DNA"/>
</dbReference>
<evidence type="ECO:0000256" key="1">
    <source>
        <dbReference type="SAM" id="MobiDB-lite"/>
    </source>
</evidence>
<dbReference type="PROSITE" id="PS51257">
    <property type="entry name" value="PROKAR_LIPOPROTEIN"/>
    <property type="match status" value="1"/>
</dbReference>
<evidence type="ECO:0000313" key="3">
    <source>
        <dbReference type="EMBL" id="MBD7958355.1"/>
    </source>
</evidence>
<comment type="caution">
    <text evidence="3">The sequence shown here is derived from an EMBL/GenBank/DDBJ whole genome shotgun (WGS) entry which is preliminary data.</text>
</comment>
<name>A0ABR8S4I4_9MICO</name>
<keyword evidence="4" id="KW-1185">Reference proteome</keyword>
<accession>A0ABR8S4I4</accession>
<organism evidence="3 4">
    <name type="scientific">Microbacterium pullorum</name>
    <dbReference type="NCBI Taxonomy" id="2762236"/>
    <lineage>
        <taxon>Bacteria</taxon>
        <taxon>Bacillati</taxon>
        <taxon>Actinomycetota</taxon>
        <taxon>Actinomycetes</taxon>
        <taxon>Micrococcales</taxon>
        <taxon>Microbacteriaceae</taxon>
        <taxon>Microbacterium</taxon>
    </lineage>
</organism>
<dbReference type="RefSeq" id="WP_191719555.1">
    <property type="nucleotide sequence ID" value="NZ_JACSQP010000007.1"/>
</dbReference>
<evidence type="ECO:0000256" key="2">
    <source>
        <dbReference type="SAM" id="SignalP"/>
    </source>
</evidence>
<feature type="chain" id="PRO_5047170385" description="Lipoprotein" evidence="2">
    <location>
        <begin position="24"/>
        <end position="155"/>
    </location>
</feature>
<reference evidence="3 4" key="1">
    <citation type="submission" date="2020-08" db="EMBL/GenBank/DDBJ databases">
        <title>A Genomic Blueprint of the Chicken Gut Microbiome.</title>
        <authorList>
            <person name="Gilroy R."/>
            <person name="Ravi A."/>
            <person name="Getino M."/>
            <person name="Pursley I."/>
            <person name="Horton D.L."/>
            <person name="Alikhan N.-F."/>
            <person name="Baker D."/>
            <person name="Gharbi K."/>
            <person name="Hall N."/>
            <person name="Watson M."/>
            <person name="Adriaenssens E.M."/>
            <person name="Foster-Nyarko E."/>
            <person name="Jarju S."/>
            <person name="Secka A."/>
            <person name="Antonio M."/>
            <person name="Oren A."/>
            <person name="Chaudhuri R."/>
            <person name="La Ragione R.M."/>
            <person name="Hildebrand F."/>
            <person name="Pallen M.J."/>
        </authorList>
    </citation>
    <scope>NUCLEOTIDE SEQUENCE [LARGE SCALE GENOMIC DNA]</scope>
    <source>
        <strain evidence="3 4">Sa4CUA7</strain>
    </source>
</reference>
<keyword evidence="2" id="KW-0732">Signal</keyword>
<sequence length="155" mass="16629">MRRFIAPAALALSALLLAGCAPAGDADSSSPSSPSKVEETVAPPAEPLDLTGEWKQTNSNAEDSYQTATITEETISVDWVVTSDSTSAIYWVGTYEAPKEDVDAYSWESVNDTSQTETALLASDAPTKTFTYENGVLKYELTAMGVTMTVEMEKQ</sequence>
<dbReference type="Proteomes" id="UP000648352">
    <property type="component" value="Unassembled WGS sequence"/>
</dbReference>
<feature type="signal peptide" evidence="2">
    <location>
        <begin position="1"/>
        <end position="23"/>
    </location>
</feature>